<dbReference type="GO" id="GO:0005829">
    <property type="term" value="C:cytosol"/>
    <property type="evidence" value="ECO:0007669"/>
    <property type="project" value="TreeGrafter"/>
</dbReference>
<proteinExistence type="inferred from homology"/>
<dbReference type="InterPro" id="IPR050164">
    <property type="entry name" value="Peptidase_C19"/>
</dbReference>
<evidence type="ECO:0000256" key="8">
    <source>
        <dbReference type="SAM" id="MobiDB-lite"/>
    </source>
</evidence>
<evidence type="ECO:0000256" key="3">
    <source>
        <dbReference type="ARBA" id="ARBA00012759"/>
    </source>
</evidence>
<evidence type="ECO:0000256" key="1">
    <source>
        <dbReference type="ARBA" id="ARBA00000707"/>
    </source>
</evidence>
<keyword evidence="6 11" id="KW-0378">Hydrolase</keyword>
<feature type="domain" description="USP" evidence="9">
    <location>
        <begin position="1"/>
        <end position="254"/>
    </location>
</feature>
<dbReference type="Pfam" id="PF00443">
    <property type="entry name" value="UCH"/>
    <property type="match status" value="1"/>
</dbReference>
<dbReference type="GO" id="GO:0004843">
    <property type="term" value="F:cysteine-type deubiquitinase activity"/>
    <property type="evidence" value="ECO:0007669"/>
    <property type="project" value="UniProtKB-EC"/>
</dbReference>
<evidence type="ECO:0000256" key="6">
    <source>
        <dbReference type="ARBA" id="ARBA00022801"/>
    </source>
</evidence>
<keyword evidence="12" id="KW-1185">Reference proteome</keyword>
<evidence type="ECO:0000256" key="4">
    <source>
        <dbReference type="ARBA" id="ARBA00022670"/>
    </source>
</evidence>
<evidence type="ECO:0000259" key="9">
    <source>
        <dbReference type="PROSITE" id="PS50235"/>
    </source>
</evidence>
<dbReference type="InterPro" id="IPR001394">
    <property type="entry name" value="Peptidase_C19_UCH"/>
</dbReference>
<evidence type="ECO:0000313" key="11">
    <source>
        <dbReference type="EMBL" id="CAL4785019.1"/>
    </source>
</evidence>
<keyword evidence="4" id="KW-0645">Protease</keyword>
<evidence type="ECO:0000256" key="5">
    <source>
        <dbReference type="ARBA" id="ARBA00022786"/>
    </source>
</evidence>
<dbReference type="Proteomes" id="UP001152797">
    <property type="component" value="Unassembled WGS sequence"/>
</dbReference>
<feature type="region of interest" description="Disordered" evidence="8">
    <location>
        <begin position="305"/>
        <end position="385"/>
    </location>
</feature>
<feature type="compositionally biased region" description="Basic residues" evidence="8">
    <location>
        <begin position="376"/>
        <end position="385"/>
    </location>
</feature>
<feature type="compositionally biased region" description="Polar residues" evidence="8">
    <location>
        <begin position="315"/>
        <end position="333"/>
    </location>
</feature>
<dbReference type="SUPFAM" id="SSF103642">
    <property type="entry name" value="Sec-C motif"/>
    <property type="match status" value="1"/>
</dbReference>
<dbReference type="SUPFAM" id="SSF54001">
    <property type="entry name" value="Cysteine proteinases"/>
    <property type="match status" value="1"/>
</dbReference>
<dbReference type="EMBL" id="CAMXCT030002372">
    <property type="protein sequence ID" value="CAL4785019.1"/>
    <property type="molecule type" value="Genomic_DNA"/>
</dbReference>
<keyword evidence="7" id="KW-0788">Thiol protease</keyword>
<evidence type="ECO:0000256" key="7">
    <source>
        <dbReference type="ARBA" id="ARBA00022807"/>
    </source>
</evidence>
<dbReference type="GO" id="GO:0006508">
    <property type="term" value="P:proteolysis"/>
    <property type="evidence" value="ECO:0007669"/>
    <property type="project" value="UniProtKB-KW"/>
</dbReference>
<comment type="caution">
    <text evidence="10">The sequence shown here is derived from an EMBL/GenBank/DDBJ whole genome shotgun (WGS) entry which is preliminary data.</text>
</comment>
<protein>
    <recommendedName>
        <fullName evidence="3">ubiquitinyl hydrolase 1</fullName>
        <ecNumber evidence="3">3.4.19.12</ecNumber>
    </recommendedName>
</protein>
<evidence type="ECO:0000313" key="10">
    <source>
        <dbReference type="EMBL" id="CAI3997707.1"/>
    </source>
</evidence>
<evidence type="ECO:0000313" key="12">
    <source>
        <dbReference type="Proteomes" id="UP001152797"/>
    </source>
</evidence>
<comment type="similarity">
    <text evidence="2">Belongs to the peptidase C19 family.</text>
</comment>
<dbReference type="GO" id="GO:0005634">
    <property type="term" value="C:nucleus"/>
    <property type="evidence" value="ECO:0007669"/>
    <property type="project" value="TreeGrafter"/>
</dbReference>
<gene>
    <name evidence="10" type="ORF">C1SCF055_LOCUS24061</name>
</gene>
<dbReference type="InterPro" id="IPR028889">
    <property type="entry name" value="USP"/>
</dbReference>
<dbReference type="PANTHER" id="PTHR24006">
    <property type="entry name" value="UBIQUITIN CARBOXYL-TERMINAL HYDROLASE"/>
    <property type="match status" value="1"/>
</dbReference>
<reference evidence="11 12" key="2">
    <citation type="submission" date="2024-05" db="EMBL/GenBank/DDBJ databases">
        <authorList>
            <person name="Chen Y."/>
            <person name="Shah S."/>
            <person name="Dougan E. K."/>
            <person name="Thang M."/>
            <person name="Chan C."/>
        </authorList>
    </citation>
    <scope>NUCLEOTIDE SEQUENCE [LARGE SCALE GENOMIC DNA]</scope>
</reference>
<organism evidence="10">
    <name type="scientific">Cladocopium goreaui</name>
    <dbReference type="NCBI Taxonomy" id="2562237"/>
    <lineage>
        <taxon>Eukaryota</taxon>
        <taxon>Sar</taxon>
        <taxon>Alveolata</taxon>
        <taxon>Dinophyceae</taxon>
        <taxon>Suessiales</taxon>
        <taxon>Symbiodiniaceae</taxon>
        <taxon>Cladocopium</taxon>
    </lineage>
</organism>
<dbReference type="Gene3D" id="3.90.70.10">
    <property type="entry name" value="Cysteine proteinases"/>
    <property type="match status" value="1"/>
</dbReference>
<dbReference type="InterPro" id="IPR004027">
    <property type="entry name" value="SEC_C_motif"/>
</dbReference>
<keyword evidence="5" id="KW-0833">Ubl conjugation pathway</keyword>
<dbReference type="EC" id="3.4.19.12" evidence="3"/>
<dbReference type="InterPro" id="IPR038765">
    <property type="entry name" value="Papain-like_cys_pep_sf"/>
</dbReference>
<comment type="catalytic activity">
    <reaction evidence="1">
        <text>Thiol-dependent hydrolysis of ester, thioester, amide, peptide and isopeptide bonds formed by the C-terminal Gly of ubiquitin (a 76-residue protein attached to proteins as an intracellular targeting signal).</text>
        <dbReference type="EC" id="3.4.19.12"/>
    </reaction>
</comment>
<dbReference type="PANTHER" id="PTHR24006:SF758">
    <property type="entry name" value="UBIQUITIN CARBOXYL-TERMINAL HYDROLASE 36"/>
    <property type="match status" value="1"/>
</dbReference>
<feature type="compositionally biased region" description="Low complexity" evidence="8">
    <location>
        <begin position="340"/>
        <end position="359"/>
    </location>
</feature>
<evidence type="ECO:0000256" key="2">
    <source>
        <dbReference type="ARBA" id="ARBA00009085"/>
    </source>
</evidence>
<dbReference type="EMBL" id="CAMXCT010002372">
    <property type="protein sequence ID" value="CAI3997707.1"/>
    <property type="molecule type" value="Genomic_DNA"/>
</dbReference>
<dbReference type="GO" id="GO:0016579">
    <property type="term" value="P:protein deubiquitination"/>
    <property type="evidence" value="ECO:0007669"/>
    <property type="project" value="InterPro"/>
</dbReference>
<dbReference type="Gene3D" id="3.10.450.50">
    <property type="match status" value="1"/>
</dbReference>
<sequence length="385" mass="40828">MAPSFSPGPKVTLTGATSKGVFAQGTVHQAKEGGAEAQAYAVHCGIGRSAQGIVGVTAILKPGTLPHVQLIESKAASEALIRVAEGLTQQRHALQSYLEGMPTAILNDPGFKLEQENRPGVLSGPSLLTADQALSMMIYQAPNFLVLHLKRFRFMERGKVVKIVPFPPVLNLRPYLCKGAQGEGRPVNYDLRAVIVHVDKAGYSHFGHYIAFVKGATHRKGVFRWFLIDDSIIQEVEEEFVLRQQAYLLFYIRISGGSEATSSEKKRGAKGTEEATLPSRCKGLGGAVCSFFASHDGLCTRCYQEEHGRPPPTSDPATKSAGSANGSTPTSNGYAEKAAAKPAAVPAGVPGKAGKSASSAKKKVGPNDPCPCGSGKKYKKCHGGV</sequence>
<reference evidence="10" key="1">
    <citation type="submission" date="2022-10" db="EMBL/GenBank/DDBJ databases">
        <authorList>
            <person name="Chen Y."/>
            <person name="Dougan E. K."/>
            <person name="Chan C."/>
            <person name="Rhodes N."/>
            <person name="Thang M."/>
        </authorList>
    </citation>
    <scope>NUCLEOTIDE SEQUENCE</scope>
</reference>
<dbReference type="AlphaFoldDB" id="A0A9P1CV64"/>
<name>A0A9P1CV64_9DINO</name>
<dbReference type="PROSITE" id="PS50235">
    <property type="entry name" value="USP_3"/>
    <property type="match status" value="1"/>
</dbReference>
<accession>A0A9P1CV64</accession>
<dbReference type="Pfam" id="PF02810">
    <property type="entry name" value="SEC-C"/>
    <property type="match status" value="1"/>
</dbReference>
<dbReference type="EMBL" id="CAMXCT020002372">
    <property type="protein sequence ID" value="CAL1151082.1"/>
    <property type="molecule type" value="Genomic_DNA"/>
</dbReference>
<dbReference type="OrthoDB" id="420187at2759"/>